<dbReference type="Pfam" id="PF13400">
    <property type="entry name" value="Tad"/>
    <property type="match status" value="1"/>
</dbReference>
<dbReference type="RefSeq" id="WP_234809185.1">
    <property type="nucleotide sequence ID" value="NZ_CP010271.1"/>
</dbReference>
<gene>
    <name evidence="3" type="ORF">BST43_15925</name>
</gene>
<keyword evidence="1" id="KW-0472">Membrane</keyword>
<protein>
    <submittedName>
        <fullName evidence="3">Pilus assembly protein TadE</fullName>
    </submittedName>
</protein>
<evidence type="ECO:0000259" key="2">
    <source>
        <dbReference type="Pfam" id="PF13400"/>
    </source>
</evidence>
<dbReference type="Proteomes" id="UP000192434">
    <property type="component" value="Unassembled WGS sequence"/>
</dbReference>
<feature type="domain" description="Putative Flp pilus-assembly TadG-like N-terminal" evidence="2">
    <location>
        <begin position="36"/>
        <end position="82"/>
    </location>
</feature>
<proteinExistence type="predicted"/>
<dbReference type="InterPro" id="IPR028087">
    <property type="entry name" value="Tad_N"/>
</dbReference>
<name>A0A1X0IZ09_9MYCO</name>
<dbReference type="InterPro" id="IPR021202">
    <property type="entry name" value="Rv3654c-like"/>
</dbReference>
<keyword evidence="1" id="KW-0812">Transmembrane</keyword>
<keyword evidence="1" id="KW-1133">Transmembrane helix</keyword>
<dbReference type="EMBL" id="MVII01000020">
    <property type="protein sequence ID" value="ORB54532.1"/>
    <property type="molecule type" value="Genomic_DNA"/>
</dbReference>
<evidence type="ECO:0000256" key="1">
    <source>
        <dbReference type="SAM" id="Phobius"/>
    </source>
</evidence>
<sequence>MVTTRWHGSRRRVGSCRPLRLLPSRFRRWNPRAEDGSATIVAVAMMVVLLALTAGAAAVGSAVVARHRAQAAADLSALSGAQHALYGTAPACAEADKVARKMGAAVTSCAVEELDVVVTVAVRVMLGRFGMGPARAGARAGPVSP</sequence>
<comment type="caution">
    <text evidence="3">The sequence shown here is derived from an EMBL/GenBank/DDBJ whole genome shotgun (WGS) entry which is preliminary data.</text>
</comment>
<reference evidence="3 4" key="1">
    <citation type="submission" date="2016-12" db="EMBL/GenBank/DDBJ databases">
        <title>The new phylogeny of genus Mycobacterium.</title>
        <authorList>
            <person name="Tortoli E."/>
            <person name="Trovato A."/>
            <person name="Cirillo D.M."/>
        </authorList>
    </citation>
    <scope>NUCLEOTIDE SEQUENCE [LARGE SCALE GENOMIC DNA]</scope>
    <source>
        <strain evidence="3 4">CCUG 66554</strain>
    </source>
</reference>
<accession>A0A1X0IZ09</accession>
<evidence type="ECO:0000313" key="3">
    <source>
        <dbReference type="EMBL" id="ORB54532.1"/>
    </source>
</evidence>
<feature type="transmembrane region" description="Helical" evidence="1">
    <location>
        <begin position="38"/>
        <end position="65"/>
    </location>
</feature>
<organism evidence="3 4">
    <name type="scientific">Mycobacteroides saopaulense</name>
    <dbReference type="NCBI Taxonomy" id="1578165"/>
    <lineage>
        <taxon>Bacteria</taxon>
        <taxon>Bacillati</taxon>
        <taxon>Actinomycetota</taxon>
        <taxon>Actinomycetes</taxon>
        <taxon>Mycobacteriales</taxon>
        <taxon>Mycobacteriaceae</taxon>
        <taxon>Mycobacteroides</taxon>
    </lineage>
</organism>
<dbReference type="NCBIfam" id="TIGR03816">
    <property type="entry name" value="tadE_like_DECH"/>
    <property type="match status" value="1"/>
</dbReference>
<dbReference type="AlphaFoldDB" id="A0A1X0IZ09"/>
<dbReference type="STRING" id="1578165.BKG68_18070"/>
<evidence type="ECO:0000313" key="4">
    <source>
        <dbReference type="Proteomes" id="UP000192434"/>
    </source>
</evidence>